<dbReference type="Proteomes" id="UP000321892">
    <property type="component" value="Chromosome"/>
</dbReference>
<name>A0A510JGY0_9FUSO</name>
<dbReference type="OrthoDB" id="81733at2"/>
<organism evidence="2 3">
    <name type="scientific">Leptotrichia hofstadii</name>
    <dbReference type="NCBI Taxonomy" id="157688"/>
    <lineage>
        <taxon>Bacteria</taxon>
        <taxon>Fusobacteriati</taxon>
        <taxon>Fusobacteriota</taxon>
        <taxon>Fusobacteriia</taxon>
        <taxon>Fusobacteriales</taxon>
        <taxon>Leptotrichiaceae</taxon>
        <taxon>Leptotrichia</taxon>
    </lineage>
</organism>
<dbReference type="RefSeq" id="WP_026746318.1">
    <property type="nucleotide sequence ID" value="NZ_AP019823.1"/>
</dbReference>
<dbReference type="KEGG" id="lhf:JCM16775_1291"/>
<feature type="chain" id="PRO_5021768863" description="DUF3828 domain-containing protein" evidence="1">
    <location>
        <begin position="20"/>
        <end position="205"/>
    </location>
</feature>
<evidence type="ECO:0000256" key="1">
    <source>
        <dbReference type="SAM" id="SignalP"/>
    </source>
</evidence>
<keyword evidence="3" id="KW-1185">Reference proteome</keyword>
<feature type="signal peptide" evidence="1">
    <location>
        <begin position="1"/>
        <end position="19"/>
    </location>
</feature>
<sequence length="205" mass="23948">MLKKIGIAMLIIASLGIAAATNESKQIKFHKTFKESNQVNKNLSNEDKEIINIAINFANEYIQLKNPDEFDKWFAKAPITEKFRKEYFRKEKYIDLKEKELYAVTSESPKEKLTPAEKKFLKENNDIYSYYQYDPLLGLGIGDLVQESEFLLKEYNSKFKIVHLKDKYEEEFVIDGRKGYLGGTEIVLKLVKQNGKWLIDESKIK</sequence>
<protein>
    <recommendedName>
        <fullName evidence="4">DUF3828 domain-containing protein</fullName>
    </recommendedName>
</protein>
<dbReference type="AlphaFoldDB" id="A0A510JGY0"/>
<keyword evidence="1" id="KW-0732">Signal</keyword>
<accession>A0A510JGY0</accession>
<evidence type="ECO:0000313" key="2">
    <source>
        <dbReference type="EMBL" id="BBM38582.1"/>
    </source>
</evidence>
<evidence type="ECO:0008006" key="4">
    <source>
        <dbReference type="Google" id="ProtNLM"/>
    </source>
</evidence>
<gene>
    <name evidence="2" type="ORF">JCM16775_1291</name>
</gene>
<proteinExistence type="predicted"/>
<evidence type="ECO:0000313" key="3">
    <source>
        <dbReference type="Proteomes" id="UP000321892"/>
    </source>
</evidence>
<dbReference type="EMBL" id="AP019823">
    <property type="protein sequence ID" value="BBM38582.1"/>
    <property type="molecule type" value="Genomic_DNA"/>
</dbReference>
<reference evidence="2 3" key="1">
    <citation type="submission" date="2019-07" db="EMBL/GenBank/DDBJ databases">
        <title>Complete Genome Sequence of Leptotrichia hofstadii Strain JCM16775.</title>
        <authorList>
            <person name="Watanabe S."/>
            <person name="Cui L."/>
        </authorList>
    </citation>
    <scope>NUCLEOTIDE SEQUENCE [LARGE SCALE GENOMIC DNA]</scope>
    <source>
        <strain evidence="2 3">JCM16775</strain>
    </source>
</reference>